<dbReference type="EMBL" id="BOQL01000021">
    <property type="protein sequence ID" value="GIM67157.1"/>
    <property type="molecule type" value="Genomic_DNA"/>
</dbReference>
<dbReference type="Proteomes" id="UP000681340">
    <property type="component" value="Unassembled WGS sequence"/>
</dbReference>
<dbReference type="InterPro" id="IPR013154">
    <property type="entry name" value="ADH-like_N"/>
</dbReference>
<protein>
    <submittedName>
        <fullName evidence="2">NADPH:quinone oxidoreductase</fullName>
    </submittedName>
</protein>
<sequence length="320" mass="34709">MRAVMFQAYGPPEVLTPVDLPTPVPRGDQVQVQVHATTVTSAECGMRRGEPRWGRLILGPRRPRKGVRVLGLEFAGQVTAVGPAARRYEIGDRVFGFTGFGVGANAEYKCLSERASLTWMPPNVSYQQAAATVDGFTTAWYFLRELARIRSGQRVLVIGGSGSIGTYAVQLARRTGAVVHAVCSGRNVKLVESLGAERVFDYTVEDFTAGGERYDAVFDTVGRSSFARCRPVLAPRGCYLPTTGLVNNVLALRTAVTGGPRVRTGMSVRKHAALAELRDLLAQDALRIIMDRSYPLAELAEAHRYVDSGHKTGNVVITVT</sequence>
<evidence type="ECO:0000313" key="2">
    <source>
        <dbReference type="EMBL" id="GIM67157.1"/>
    </source>
</evidence>
<dbReference type="Pfam" id="PF13602">
    <property type="entry name" value="ADH_zinc_N_2"/>
    <property type="match status" value="1"/>
</dbReference>
<dbReference type="PANTHER" id="PTHR44013">
    <property type="entry name" value="ZINC-TYPE ALCOHOL DEHYDROGENASE-LIKE PROTEIN C16A3.02C"/>
    <property type="match status" value="1"/>
</dbReference>
<dbReference type="Gene3D" id="3.40.50.720">
    <property type="entry name" value="NAD(P)-binding Rossmann-like Domain"/>
    <property type="match status" value="1"/>
</dbReference>
<dbReference type="InterPro" id="IPR036291">
    <property type="entry name" value="NAD(P)-bd_dom_sf"/>
</dbReference>
<name>A0A919S8N8_9ACTN</name>
<dbReference type="SUPFAM" id="SSF51735">
    <property type="entry name" value="NAD(P)-binding Rossmann-fold domains"/>
    <property type="match status" value="1"/>
</dbReference>
<dbReference type="AlphaFoldDB" id="A0A919S8N8"/>
<dbReference type="InterPro" id="IPR020843">
    <property type="entry name" value="ER"/>
</dbReference>
<evidence type="ECO:0000313" key="3">
    <source>
        <dbReference type="Proteomes" id="UP000681340"/>
    </source>
</evidence>
<comment type="caution">
    <text evidence="2">The sequence shown here is derived from an EMBL/GenBank/DDBJ whole genome shotgun (WGS) entry which is preliminary data.</text>
</comment>
<keyword evidence="3" id="KW-1185">Reference proteome</keyword>
<dbReference type="SUPFAM" id="SSF50129">
    <property type="entry name" value="GroES-like"/>
    <property type="match status" value="1"/>
</dbReference>
<dbReference type="SMART" id="SM00829">
    <property type="entry name" value="PKS_ER"/>
    <property type="match status" value="1"/>
</dbReference>
<dbReference type="Gene3D" id="3.90.180.10">
    <property type="entry name" value="Medium-chain alcohol dehydrogenases, catalytic domain"/>
    <property type="match status" value="1"/>
</dbReference>
<dbReference type="GO" id="GO:0016491">
    <property type="term" value="F:oxidoreductase activity"/>
    <property type="evidence" value="ECO:0007669"/>
    <property type="project" value="InterPro"/>
</dbReference>
<accession>A0A919S8N8</accession>
<reference evidence="2" key="1">
    <citation type="submission" date="2021-03" db="EMBL/GenBank/DDBJ databases">
        <title>Whole genome shotgun sequence of Actinoplanes auranticolor NBRC 12245.</title>
        <authorList>
            <person name="Komaki H."/>
            <person name="Tamura T."/>
        </authorList>
    </citation>
    <scope>NUCLEOTIDE SEQUENCE</scope>
    <source>
        <strain evidence="2">NBRC 12245</strain>
    </source>
</reference>
<proteinExistence type="predicted"/>
<gene>
    <name evidence="2" type="ORF">Aau02nite_26150</name>
</gene>
<dbReference type="PANTHER" id="PTHR44013:SF1">
    <property type="entry name" value="ZINC-TYPE ALCOHOL DEHYDROGENASE-LIKE PROTEIN C16A3.02C"/>
    <property type="match status" value="1"/>
</dbReference>
<dbReference type="RefSeq" id="WP_212988622.1">
    <property type="nucleotide sequence ID" value="NZ_BAABEA010000019.1"/>
</dbReference>
<evidence type="ECO:0000259" key="1">
    <source>
        <dbReference type="SMART" id="SM00829"/>
    </source>
</evidence>
<feature type="domain" description="Enoyl reductase (ER)" evidence="1">
    <location>
        <begin position="10"/>
        <end position="317"/>
    </location>
</feature>
<dbReference type="InterPro" id="IPR052733">
    <property type="entry name" value="Chloroplast_QOR"/>
</dbReference>
<dbReference type="CDD" id="cd08267">
    <property type="entry name" value="MDR1"/>
    <property type="match status" value="1"/>
</dbReference>
<dbReference type="Pfam" id="PF08240">
    <property type="entry name" value="ADH_N"/>
    <property type="match status" value="1"/>
</dbReference>
<dbReference type="InterPro" id="IPR011032">
    <property type="entry name" value="GroES-like_sf"/>
</dbReference>
<organism evidence="2 3">
    <name type="scientific">Actinoplanes auranticolor</name>
    <dbReference type="NCBI Taxonomy" id="47988"/>
    <lineage>
        <taxon>Bacteria</taxon>
        <taxon>Bacillati</taxon>
        <taxon>Actinomycetota</taxon>
        <taxon>Actinomycetes</taxon>
        <taxon>Micromonosporales</taxon>
        <taxon>Micromonosporaceae</taxon>
        <taxon>Actinoplanes</taxon>
    </lineage>
</organism>